<dbReference type="InterPro" id="IPR024705">
    <property type="entry name" value="Ssp411"/>
</dbReference>
<evidence type="ECO:0000313" key="2">
    <source>
        <dbReference type="EMBL" id="KAI5425086.1"/>
    </source>
</evidence>
<reference evidence="2 3" key="1">
    <citation type="journal article" date="2022" name="Nat. Genet.">
        <title>Improved pea reference genome and pan-genome highlight genomic features and evolutionary characteristics.</title>
        <authorList>
            <person name="Yang T."/>
            <person name="Liu R."/>
            <person name="Luo Y."/>
            <person name="Hu S."/>
            <person name="Wang D."/>
            <person name="Wang C."/>
            <person name="Pandey M.K."/>
            <person name="Ge S."/>
            <person name="Xu Q."/>
            <person name="Li N."/>
            <person name="Li G."/>
            <person name="Huang Y."/>
            <person name="Saxena R.K."/>
            <person name="Ji Y."/>
            <person name="Li M."/>
            <person name="Yan X."/>
            <person name="He Y."/>
            <person name="Liu Y."/>
            <person name="Wang X."/>
            <person name="Xiang C."/>
            <person name="Varshney R.K."/>
            <person name="Ding H."/>
            <person name="Gao S."/>
            <person name="Zong X."/>
        </authorList>
    </citation>
    <scope>NUCLEOTIDE SEQUENCE [LARGE SCALE GENOMIC DNA]</scope>
    <source>
        <strain evidence="2 3">cv. Zhongwan 6</strain>
    </source>
</reference>
<dbReference type="Gene3D" id="3.40.30.10">
    <property type="entry name" value="Glutaredoxin"/>
    <property type="match status" value="1"/>
</dbReference>
<dbReference type="GO" id="GO:0005975">
    <property type="term" value="P:carbohydrate metabolic process"/>
    <property type="evidence" value="ECO:0007669"/>
    <property type="project" value="InterPro"/>
</dbReference>
<keyword evidence="3" id="KW-1185">Reference proteome</keyword>
<dbReference type="InterPro" id="IPR012341">
    <property type="entry name" value="6hp_glycosidase-like_sf"/>
</dbReference>
<dbReference type="AlphaFoldDB" id="A0A9D4XUR5"/>
<dbReference type="Gramene" id="Psat03G0103800-T1">
    <property type="protein sequence ID" value="KAI5425086.1"/>
    <property type="gene ID" value="KIW84_031038"/>
</dbReference>
<dbReference type="Gramene" id="PSAT_LOCUS14173_t1">
    <property type="protein sequence ID" value="CAL5194428.1"/>
    <property type="gene ID" value="PSAT_LOCUS14173"/>
</dbReference>
<proteinExistence type="predicted"/>
<dbReference type="PANTHER" id="PTHR42899">
    <property type="entry name" value="SPERMATOGENESIS-ASSOCIATED PROTEIN 20"/>
    <property type="match status" value="1"/>
</dbReference>
<dbReference type="SUPFAM" id="SSF52833">
    <property type="entry name" value="Thioredoxin-like"/>
    <property type="match status" value="1"/>
</dbReference>
<dbReference type="OrthoDB" id="1923667at2759"/>
<evidence type="ECO:0000259" key="1">
    <source>
        <dbReference type="Pfam" id="PF03190"/>
    </source>
</evidence>
<dbReference type="Pfam" id="PF03190">
    <property type="entry name" value="Thioredox_DsbH"/>
    <property type="match status" value="1"/>
</dbReference>
<dbReference type="FunFam" id="1.50.10.10:FF:000069">
    <property type="entry name" value="spermatogenesis-associated protein 20"/>
    <property type="match status" value="1"/>
</dbReference>
<evidence type="ECO:0000313" key="3">
    <source>
        <dbReference type="Proteomes" id="UP001058974"/>
    </source>
</evidence>
<dbReference type="InterPro" id="IPR036249">
    <property type="entry name" value="Thioredoxin-like_sf"/>
</dbReference>
<gene>
    <name evidence="2" type="ORF">KIW84_031038</name>
</gene>
<name>A0A9D4XUR5_PEA</name>
<accession>A0A9D4XUR5</accession>
<dbReference type="GO" id="GO:0009507">
    <property type="term" value="C:chloroplast"/>
    <property type="evidence" value="ECO:0007669"/>
    <property type="project" value="TreeGrafter"/>
</dbReference>
<dbReference type="PIRSF" id="PIRSF006402">
    <property type="entry name" value="UCP006402_thioredoxin"/>
    <property type="match status" value="1"/>
</dbReference>
<dbReference type="EMBL" id="JAMSHJ010000003">
    <property type="protein sequence ID" value="KAI5425086.1"/>
    <property type="molecule type" value="Genomic_DNA"/>
</dbReference>
<dbReference type="Gene3D" id="1.50.10.10">
    <property type="match status" value="1"/>
</dbReference>
<organism evidence="2 3">
    <name type="scientific">Pisum sativum</name>
    <name type="common">Garden pea</name>
    <name type="synonym">Lathyrus oleraceus</name>
    <dbReference type="NCBI Taxonomy" id="3888"/>
    <lineage>
        <taxon>Eukaryota</taxon>
        <taxon>Viridiplantae</taxon>
        <taxon>Streptophyta</taxon>
        <taxon>Embryophyta</taxon>
        <taxon>Tracheophyta</taxon>
        <taxon>Spermatophyta</taxon>
        <taxon>Magnoliopsida</taxon>
        <taxon>eudicotyledons</taxon>
        <taxon>Gunneridae</taxon>
        <taxon>Pentapetalae</taxon>
        <taxon>rosids</taxon>
        <taxon>fabids</taxon>
        <taxon>Fabales</taxon>
        <taxon>Fabaceae</taxon>
        <taxon>Papilionoideae</taxon>
        <taxon>50 kb inversion clade</taxon>
        <taxon>NPAAA clade</taxon>
        <taxon>Hologalegina</taxon>
        <taxon>IRL clade</taxon>
        <taxon>Fabeae</taxon>
        <taxon>Lathyrus</taxon>
    </lineage>
</organism>
<dbReference type="SUPFAM" id="SSF48208">
    <property type="entry name" value="Six-hairpin glycosidases"/>
    <property type="match status" value="1"/>
</dbReference>
<dbReference type="FunFam" id="3.40.30.10:FF:000218">
    <property type="entry name" value="spermatogenesis-associated protein 20"/>
    <property type="match status" value="1"/>
</dbReference>
<protein>
    <recommendedName>
        <fullName evidence="1">Spermatogenesis-associated protein 20-like TRX domain-containing protein</fullName>
    </recommendedName>
</protein>
<dbReference type="Gramene" id="Psat3g023920.1">
    <property type="protein sequence ID" value="Psat3g023920.1.cds"/>
    <property type="gene ID" value="Psat3g023920"/>
</dbReference>
<comment type="caution">
    <text evidence="2">The sequence shown here is derived from an EMBL/GenBank/DDBJ whole genome shotgun (WGS) entry which is preliminary data.</text>
</comment>
<dbReference type="CDD" id="cd02955">
    <property type="entry name" value="SSP411"/>
    <property type="match status" value="1"/>
</dbReference>
<dbReference type="PANTHER" id="PTHR42899:SF1">
    <property type="entry name" value="SPERMATOGENESIS-ASSOCIATED PROTEIN 20"/>
    <property type="match status" value="1"/>
</dbReference>
<dbReference type="Proteomes" id="UP001058974">
    <property type="component" value="Chromosome 3"/>
</dbReference>
<dbReference type="InterPro" id="IPR008928">
    <property type="entry name" value="6-hairpin_glycosidase_sf"/>
</dbReference>
<sequence length="792" mass="89655">MLHQTSTRLLNGFFHHQHHFSFTKPISRFPFSLPKVLSMATSHSNQHNFTNRLASEQSPYLLQHAHNPVDWYPWGDEAFAEARRRDAPIFLSIGYSTCHWCHVMEVESFEDERIAKLLNDGFVSIKVDREERPDVDKVYMTYVQALYGGGGWPLTVFLSPDLKPLMGGTYFPPDDKYGRPGFKTILRKVKEAWESKRDMLVKSGTFAIEQLSEALSTSSDSGKLPDGVSDEALRLCSEQLSENYDSEFGGFGSAPKFPRPVEINLMFYNSKKLEDTGKLDRSKESQKMVFFTLQCMAKGGVHDHVGGGFHRYSVDECWHVPHFEKMLYDQGQLANVYLDAFSITKDTFYSSISRDILDYLRRDMIGPEGQIFSAEDADSAETEGATLKKEGSFYIWTSEEVEDLLGEHAALFEEHYYIKQMGNCDLSEMSDPHHEFKGKNVLIERKDPSEIASKYGLSVETYQEILGECRRKLFEVRLRRPKPHLDDKVIVSWNGLAISSFARASKILKGEAEGIKFNFPVVGTEPKEYLRIADKAASFIRNQLYIAETRRLQHSFRNTPSKAPGFLDDYAFLISGLLDLYEFGGGINWLLWAIELQETQDSLFLDRDGGGYFNNTGEDSSVLLRVKEDHDGAEPSGNSVSAINLIRLASMVSGSKADYYKRNAEHLLAVFEKRLKDMAMAVPLMCCATDMLRLPSRKQVVVVGERTSEEFENMLAAAHTLYDPNRTVIHIDPNSKEDMEFWEVNNSNIALMAKNNCAVGKVVALVCQNFTCSAPVTDHSSLEALLSQKFPS</sequence>
<dbReference type="InterPro" id="IPR004879">
    <property type="entry name" value="Ssp411-like_TRX"/>
</dbReference>
<feature type="domain" description="Spermatogenesis-associated protein 20-like TRX" evidence="1">
    <location>
        <begin position="50"/>
        <end position="210"/>
    </location>
</feature>